<dbReference type="PATRIC" id="fig|1129794.4.peg.5030"/>
<name>K6Z2T3_9ALTE</name>
<evidence type="ECO:0000256" key="1">
    <source>
        <dbReference type="SAM" id="SignalP"/>
    </source>
</evidence>
<organism evidence="2 3">
    <name type="scientific">Paraglaciecola psychrophila 170</name>
    <dbReference type="NCBI Taxonomy" id="1129794"/>
    <lineage>
        <taxon>Bacteria</taxon>
        <taxon>Pseudomonadati</taxon>
        <taxon>Pseudomonadota</taxon>
        <taxon>Gammaproteobacteria</taxon>
        <taxon>Alteromonadales</taxon>
        <taxon>Alteromonadaceae</taxon>
        <taxon>Paraglaciecola</taxon>
    </lineage>
</organism>
<keyword evidence="1" id="KW-0732">Signal</keyword>
<sequence>MNRKSKSLFTLYGLTLTGLVAAAMLSVSQSSLDDKNVFCGNLENVALDHELPVSHPVNRCAANQQQGVSWSEWFSGRSSSYQFHFIDLLELLSRSGNSVAKNPAQTN</sequence>
<dbReference type="eggNOG" id="ENOG5033BGP">
    <property type="taxonomic scope" value="Bacteria"/>
</dbReference>
<evidence type="ECO:0000313" key="3">
    <source>
        <dbReference type="Proteomes" id="UP000011864"/>
    </source>
</evidence>
<reference evidence="2 3" key="1">
    <citation type="journal article" date="2013" name="Genome Announc.">
        <title>Complete Genome Sequence of Glaciecola psychrophila Strain 170T.</title>
        <authorList>
            <person name="Yin J."/>
            <person name="Chen J."/>
            <person name="Liu G."/>
            <person name="Yu Y."/>
            <person name="Song L."/>
            <person name="Wang X."/>
            <person name="Qu X."/>
        </authorList>
    </citation>
    <scope>NUCLEOTIDE SEQUENCE [LARGE SCALE GENOMIC DNA]</scope>
    <source>
        <strain evidence="2 3">170</strain>
    </source>
</reference>
<dbReference type="EMBL" id="CP003837">
    <property type="protein sequence ID" value="AGH47143.1"/>
    <property type="molecule type" value="Genomic_DNA"/>
</dbReference>
<gene>
    <name evidence="2" type="ORF">C427_5044</name>
</gene>
<feature type="signal peptide" evidence="1">
    <location>
        <begin position="1"/>
        <end position="22"/>
    </location>
</feature>
<proteinExistence type="predicted"/>
<dbReference type="RefSeq" id="WP_007641354.1">
    <property type="nucleotide sequence ID" value="NC_020514.1"/>
</dbReference>
<dbReference type="HOGENOM" id="CLU_2207506_0_0_6"/>
<feature type="chain" id="PRO_5003897981" evidence="1">
    <location>
        <begin position="23"/>
        <end position="107"/>
    </location>
</feature>
<dbReference type="KEGG" id="gps:C427_5044"/>
<protein>
    <submittedName>
        <fullName evidence="2">Uncharacterized protein</fullName>
    </submittedName>
</protein>
<keyword evidence="3" id="KW-1185">Reference proteome</keyword>
<dbReference type="AlphaFoldDB" id="K6Z2T3"/>
<dbReference type="OrthoDB" id="5772064at2"/>
<evidence type="ECO:0000313" key="2">
    <source>
        <dbReference type="EMBL" id="AGH47143.1"/>
    </source>
</evidence>
<accession>K6Z2T3</accession>
<dbReference type="Proteomes" id="UP000011864">
    <property type="component" value="Chromosome"/>
</dbReference>